<accession>A0ABM1MMN8</accession>
<name>A0ABM1MMN8_NICVS</name>
<evidence type="ECO:0000313" key="9">
    <source>
        <dbReference type="Proteomes" id="UP000695000"/>
    </source>
</evidence>
<evidence type="ECO:0000256" key="5">
    <source>
        <dbReference type="ARBA" id="ARBA00023157"/>
    </source>
</evidence>
<keyword evidence="2 6" id="KW-0645">Protease</keyword>
<dbReference type="CDD" id="cd00190">
    <property type="entry name" value="Tryp_SPc"/>
    <property type="match status" value="1"/>
</dbReference>
<dbReference type="InterPro" id="IPR050430">
    <property type="entry name" value="Peptidase_S1"/>
</dbReference>
<organism evidence="9 10">
    <name type="scientific">Nicrophorus vespilloides</name>
    <name type="common">Boreal carrion beetle</name>
    <dbReference type="NCBI Taxonomy" id="110193"/>
    <lineage>
        <taxon>Eukaryota</taxon>
        <taxon>Metazoa</taxon>
        <taxon>Ecdysozoa</taxon>
        <taxon>Arthropoda</taxon>
        <taxon>Hexapoda</taxon>
        <taxon>Insecta</taxon>
        <taxon>Pterygota</taxon>
        <taxon>Neoptera</taxon>
        <taxon>Endopterygota</taxon>
        <taxon>Coleoptera</taxon>
        <taxon>Polyphaga</taxon>
        <taxon>Staphyliniformia</taxon>
        <taxon>Silphidae</taxon>
        <taxon>Nicrophorinae</taxon>
        <taxon>Nicrophorus</taxon>
    </lineage>
</organism>
<keyword evidence="3 6" id="KW-0378">Hydrolase</keyword>
<protein>
    <submittedName>
        <fullName evidence="10">Chymotrypsin-1-like</fullName>
    </submittedName>
</protein>
<evidence type="ECO:0000313" key="10">
    <source>
        <dbReference type="RefSeq" id="XP_017775838.1"/>
    </source>
</evidence>
<evidence type="ECO:0000256" key="1">
    <source>
        <dbReference type="ARBA" id="ARBA00007664"/>
    </source>
</evidence>
<dbReference type="InterPro" id="IPR001314">
    <property type="entry name" value="Peptidase_S1A"/>
</dbReference>
<evidence type="ECO:0000256" key="7">
    <source>
        <dbReference type="SAM" id="SignalP"/>
    </source>
</evidence>
<evidence type="ECO:0000256" key="3">
    <source>
        <dbReference type="ARBA" id="ARBA00022801"/>
    </source>
</evidence>
<dbReference type="PROSITE" id="PS00135">
    <property type="entry name" value="TRYPSIN_SER"/>
    <property type="match status" value="1"/>
</dbReference>
<evidence type="ECO:0000259" key="8">
    <source>
        <dbReference type="PROSITE" id="PS50240"/>
    </source>
</evidence>
<dbReference type="PROSITE" id="PS00134">
    <property type="entry name" value="TRYPSIN_HIS"/>
    <property type="match status" value="1"/>
</dbReference>
<dbReference type="SMART" id="SM00020">
    <property type="entry name" value="Tryp_SPc"/>
    <property type="match status" value="1"/>
</dbReference>
<dbReference type="InterPro" id="IPR001254">
    <property type="entry name" value="Trypsin_dom"/>
</dbReference>
<gene>
    <name evidence="10" type="primary">LOC108562137</name>
</gene>
<evidence type="ECO:0000256" key="6">
    <source>
        <dbReference type="RuleBase" id="RU363034"/>
    </source>
</evidence>
<evidence type="ECO:0000256" key="4">
    <source>
        <dbReference type="ARBA" id="ARBA00022825"/>
    </source>
</evidence>
<dbReference type="SUPFAM" id="SSF50494">
    <property type="entry name" value="Trypsin-like serine proteases"/>
    <property type="match status" value="1"/>
</dbReference>
<feature type="chain" id="PRO_5046490411" evidence="7">
    <location>
        <begin position="22"/>
        <end position="253"/>
    </location>
</feature>
<dbReference type="InterPro" id="IPR018114">
    <property type="entry name" value="TRYPSIN_HIS"/>
</dbReference>
<keyword evidence="9" id="KW-1185">Reference proteome</keyword>
<dbReference type="GeneID" id="108562137"/>
<dbReference type="PANTHER" id="PTHR24276">
    <property type="entry name" value="POLYSERASE-RELATED"/>
    <property type="match status" value="1"/>
</dbReference>
<proteinExistence type="inferred from homology"/>
<dbReference type="RefSeq" id="XP_017775838.1">
    <property type="nucleotide sequence ID" value="XM_017920349.1"/>
</dbReference>
<keyword evidence="4 6" id="KW-0720">Serine protease</keyword>
<dbReference type="InterPro" id="IPR033116">
    <property type="entry name" value="TRYPSIN_SER"/>
</dbReference>
<dbReference type="PANTHER" id="PTHR24276:SF96">
    <property type="entry name" value="PEPTIDASE S1 DOMAIN-CONTAINING PROTEIN"/>
    <property type="match status" value="1"/>
</dbReference>
<comment type="similarity">
    <text evidence="1">Belongs to the peptidase S1 family.</text>
</comment>
<feature type="signal peptide" evidence="7">
    <location>
        <begin position="1"/>
        <end position="21"/>
    </location>
</feature>
<dbReference type="PRINTS" id="PR00722">
    <property type="entry name" value="CHYMOTRYPSIN"/>
</dbReference>
<dbReference type="InterPro" id="IPR043504">
    <property type="entry name" value="Peptidase_S1_PA_chymotrypsin"/>
</dbReference>
<dbReference type="Gene3D" id="2.40.10.10">
    <property type="entry name" value="Trypsin-like serine proteases"/>
    <property type="match status" value="2"/>
</dbReference>
<dbReference type="Pfam" id="PF00089">
    <property type="entry name" value="Trypsin"/>
    <property type="match status" value="1"/>
</dbReference>
<dbReference type="InterPro" id="IPR009003">
    <property type="entry name" value="Peptidase_S1_PA"/>
</dbReference>
<feature type="domain" description="Peptidase S1" evidence="8">
    <location>
        <begin position="25"/>
        <end position="252"/>
    </location>
</feature>
<keyword evidence="7" id="KW-0732">Signal</keyword>
<dbReference type="Proteomes" id="UP000695000">
    <property type="component" value="Unplaced"/>
</dbReference>
<evidence type="ECO:0000256" key="2">
    <source>
        <dbReference type="ARBA" id="ARBA00022670"/>
    </source>
</evidence>
<dbReference type="PROSITE" id="PS50240">
    <property type="entry name" value="TRYPSIN_DOM"/>
    <property type="match status" value="1"/>
</dbReference>
<sequence>MSVKMFRSLLFVSIAVSSVLCGERIVGGMVAEDGKYPYQVSIRMWNVYHFCGGSILNDRWILTAAHCVYNQKFDNMTVVVGTNSLSKGGVEHEIESIVAHPFYVPFLITNDIALIKVKKPIVFNPRTKPIQLPTQYSENEPNVTLTGWGMTNYPETNVSSIPDQLQVLDLKSISTLRCRAMHFTVPAPIFVNNICTLTKEGEGACPGDSGGPLVHDDHQVGIVSWGIPCAKGKPDVFTRVYIYLSWVNGYINN</sequence>
<keyword evidence="5" id="KW-1015">Disulfide bond</keyword>
<reference evidence="10" key="1">
    <citation type="submission" date="2025-08" db="UniProtKB">
        <authorList>
            <consortium name="RefSeq"/>
        </authorList>
    </citation>
    <scope>IDENTIFICATION</scope>
    <source>
        <tissue evidence="10">Whole Larva</tissue>
    </source>
</reference>